<sequence>MLSRRDKVLILPWQQRKYENHLRKVRSAAPVIDNRPPANREHVITKLKRKQTEIERCSQIEKDNLILLRKLNFITRTNRVDNYWSTPQPNFLNRVGVYNRCNAITEKSKERPDSTTVCNRIRQAKCVACSPIAVPEPLIPEERVPWEPEKPPVGRTRSQSVPIQKLPVIQEVTESSTSSEKVVRKRSKTARPRTQKDLTVKSPQSITLSRGSLVLEVNFPSDSFVKFQDGKNNKLITRGLCQCKNVAKACG</sequence>
<accession>A0AAN7SH99</accession>
<evidence type="ECO:0000256" key="1">
    <source>
        <dbReference type="ARBA" id="ARBA00008315"/>
    </source>
</evidence>
<dbReference type="Proteomes" id="UP001353858">
    <property type="component" value="Unassembled WGS sequence"/>
</dbReference>
<proteinExistence type="inferred from homology"/>
<keyword evidence="4" id="KW-1185">Reference proteome</keyword>
<organism evidence="3 4">
    <name type="scientific">Aquatica leii</name>
    <dbReference type="NCBI Taxonomy" id="1421715"/>
    <lineage>
        <taxon>Eukaryota</taxon>
        <taxon>Metazoa</taxon>
        <taxon>Ecdysozoa</taxon>
        <taxon>Arthropoda</taxon>
        <taxon>Hexapoda</taxon>
        <taxon>Insecta</taxon>
        <taxon>Pterygota</taxon>
        <taxon>Neoptera</taxon>
        <taxon>Endopterygota</taxon>
        <taxon>Coleoptera</taxon>
        <taxon>Polyphaga</taxon>
        <taxon>Elateriformia</taxon>
        <taxon>Elateroidea</taxon>
        <taxon>Lampyridae</taxon>
        <taxon>Luciolinae</taxon>
        <taxon>Aquatica</taxon>
    </lineage>
</organism>
<dbReference type="EMBL" id="JARPUR010000003">
    <property type="protein sequence ID" value="KAK4880319.1"/>
    <property type="molecule type" value="Genomic_DNA"/>
</dbReference>
<feature type="compositionally biased region" description="Basic residues" evidence="2">
    <location>
        <begin position="183"/>
        <end position="193"/>
    </location>
</feature>
<dbReference type="InterPro" id="IPR029488">
    <property type="entry name" value="Hmw/CFAP97"/>
</dbReference>
<reference evidence="4" key="1">
    <citation type="submission" date="2023-01" db="EMBL/GenBank/DDBJ databases">
        <title>Key to firefly adult light organ development and bioluminescence: homeobox transcription factors regulate luciferase expression and transportation to peroxisome.</title>
        <authorList>
            <person name="Fu X."/>
        </authorList>
    </citation>
    <scope>NUCLEOTIDE SEQUENCE [LARGE SCALE GENOMIC DNA]</scope>
</reference>
<gene>
    <name evidence="3" type="ORF">RN001_008465</name>
</gene>
<evidence type="ECO:0000313" key="4">
    <source>
        <dbReference type="Proteomes" id="UP001353858"/>
    </source>
</evidence>
<evidence type="ECO:0000313" key="3">
    <source>
        <dbReference type="EMBL" id="KAK4880319.1"/>
    </source>
</evidence>
<comment type="caution">
    <text evidence="3">The sequence shown here is derived from an EMBL/GenBank/DDBJ whole genome shotgun (WGS) entry which is preliminary data.</text>
</comment>
<feature type="region of interest" description="Disordered" evidence="2">
    <location>
        <begin position="174"/>
        <end position="202"/>
    </location>
</feature>
<dbReference type="Pfam" id="PF13879">
    <property type="entry name" value="Hmw_CFAP97"/>
    <property type="match status" value="1"/>
</dbReference>
<name>A0AAN7SH99_9COLE</name>
<dbReference type="PANTHER" id="PTHR33768">
    <property type="entry name" value="MIP11318P"/>
    <property type="match status" value="1"/>
</dbReference>
<evidence type="ECO:0000256" key="2">
    <source>
        <dbReference type="SAM" id="MobiDB-lite"/>
    </source>
</evidence>
<dbReference type="PANTHER" id="PTHR33768:SF3">
    <property type="entry name" value="MIP11318P"/>
    <property type="match status" value="1"/>
</dbReference>
<protein>
    <submittedName>
        <fullName evidence="3">Uncharacterized protein</fullName>
    </submittedName>
</protein>
<dbReference type="InterPro" id="IPR038792">
    <property type="entry name" value="CFAP97D1/2"/>
</dbReference>
<comment type="similarity">
    <text evidence="1">Belongs to the CFAP97 family.</text>
</comment>
<dbReference type="AlphaFoldDB" id="A0AAN7SH99"/>